<accession>A0A224WWZ9</accession>
<comment type="caution">
    <text evidence="1">The sequence shown here is derived from an EMBL/GenBank/DDBJ whole genome shotgun (WGS) entry which is preliminary data.</text>
</comment>
<proteinExistence type="predicted"/>
<gene>
    <name evidence="1" type="ORF">RsY01_429</name>
</gene>
<dbReference type="AlphaFoldDB" id="A0A224WWZ9"/>
<evidence type="ECO:0000313" key="1">
    <source>
        <dbReference type="EMBL" id="GAX46849.1"/>
    </source>
</evidence>
<dbReference type="EMBL" id="BEDT01000001">
    <property type="protein sequence ID" value="GAX46849.1"/>
    <property type="molecule type" value="Genomic_DNA"/>
</dbReference>
<keyword evidence="2" id="KW-1185">Reference proteome</keyword>
<dbReference type="RefSeq" id="WP_094783913.1">
    <property type="nucleotide sequence ID" value="NZ_BEDT01000001.1"/>
</dbReference>
<evidence type="ECO:0000313" key="2">
    <source>
        <dbReference type="Proteomes" id="UP000218689"/>
    </source>
</evidence>
<organism evidence="1 2">
    <name type="scientific">Pseudolactococcus reticulitermitis</name>
    <dbReference type="NCBI Taxonomy" id="2025039"/>
    <lineage>
        <taxon>Bacteria</taxon>
        <taxon>Bacillati</taxon>
        <taxon>Bacillota</taxon>
        <taxon>Bacilli</taxon>
        <taxon>Lactobacillales</taxon>
        <taxon>Streptococcaceae</taxon>
        <taxon>Pseudolactococcus</taxon>
    </lineage>
</organism>
<dbReference type="Proteomes" id="UP000218689">
    <property type="component" value="Unassembled WGS sequence"/>
</dbReference>
<reference evidence="2" key="1">
    <citation type="submission" date="2017-08" db="EMBL/GenBank/DDBJ databases">
        <title>Draft genome sequence of Lactococcus sp. strain Rs-Y01, isolated from the gut of the lower termite Reticulitermes speratus.</title>
        <authorList>
            <person name="Ohkuma M."/>
            <person name="Yuki M."/>
        </authorList>
    </citation>
    <scope>NUCLEOTIDE SEQUENCE [LARGE SCALE GENOMIC DNA]</scope>
    <source>
        <strain evidence="2">Rs-Y01</strain>
    </source>
</reference>
<name>A0A224WWZ9_9LACT</name>
<sequence>MTLENDIKKIASLIYDQLNEDSYLWTYDTMDEMDVPEKLQEEVAEKLFSLASDYDIGLLGVAFEHSDNDGALGYWGLLGCSVDEITIYDCVYEVVEKESLGDIDYTSTFVKNFVSKFNACVDYLQAEESKLLKSLEVQGYKY</sequence>
<protein>
    <submittedName>
        <fullName evidence="1">Uncharacterized protein</fullName>
    </submittedName>
</protein>